<dbReference type="PANTHER" id="PTHR34978">
    <property type="entry name" value="POSSIBLE SENSOR-TRANSDUCER PROTEIN BLAR"/>
    <property type="match status" value="1"/>
</dbReference>
<proteinExistence type="inferred from homology"/>
<keyword evidence="2" id="KW-0472">Membrane</keyword>
<dbReference type="InterPro" id="IPR012338">
    <property type="entry name" value="Beta-lactam/transpept-like"/>
</dbReference>
<dbReference type="InterPro" id="IPR001460">
    <property type="entry name" value="PCN-bd_Tpept"/>
</dbReference>
<accession>C0BYF8</accession>
<protein>
    <submittedName>
        <fullName evidence="5">Regulatory protein blaR1</fullName>
    </submittedName>
</protein>
<dbReference type="GO" id="GO:0008658">
    <property type="term" value="F:penicillin binding"/>
    <property type="evidence" value="ECO:0007669"/>
    <property type="project" value="InterPro"/>
</dbReference>
<dbReference type="eggNOG" id="COG2602">
    <property type="taxonomic scope" value="Bacteria"/>
</dbReference>
<organism evidence="5 6">
    <name type="scientific">[Clostridium] hylemonae DSM 15053</name>
    <dbReference type="NCBI Taxonomy" id="553973"/>
    <lineage>
        <taxon>Bacteria</taxon>
        <taxon>Bacillati</taxon>
        <taxon>Bacillota</taxon>
        <taxon>Clostridia</taxon>
        <taxon>Lachnospirales</taxon>
        <taxon>Lachnospiraceae</taxon>
    </lineage>
</organism>
<dbReference type="NCBIfam" id="NF000326">
    <property type="entry name" value="blaR1_generic"/>
    <property type="match status" value="1"/>
</dbReference>
<dbReference type="OrthoDB" id="9762883at2"/>
<keyword evidence="6" id="KW-1185">Reference proteome</keyword>
<feature type="transmembrane region" description="Helical" evidence="2">
    <location>
        <begin position="6"/>
        <end position="28"/>
    </location>
</feature>
<feature type="domain" description="Peptidase M56" evidence="4">
    <location>
        <begin position="10"/>
        <end position="308"/>
    </location>
</feature>
<evidence type="ECO:0000259" key="3">
    <source>
        <dbReference type="Pfam" id="PF00905"/>
    </source>
</evidence>
<evidence type="ECO:0000313" key="6">
    <source>
        <dbReference type="Proteomes" id="UP000004893"/>
    </source>
</evidence>
<feature type="transmembrane region" description="Helical" evidence="2">
    <location>
        <begin position="226"/>
        <end position="245"/>
    </location>
</feature>
<dbReference type="eggNOG" id="COG4219">
    <property type="taxonomic scope" value="Bacteria"/>
</dbReference>
<evidence type="ECO:0000313" key="5">
    <source>
        <dbReference type="EMBL" id="EEG74886.1"/>
    </source>
</evidence>
<feature type="transmembrane region" description="Helical" evidence="2">
    <location>
        <begin position="176"/>
        <end position="198"/>
    </location>
</feature>
<dbReference type="InterPro" id="IPR008756">
    <property type="entry name" value="Peptidase_M56"/>
</dbReference>
<name>C0BYF8_9FIRM</name>
<reference evidence="5" key="2">
    <citation type="submission" date="2013-06" db="EMBL/GenBank/DDBJ databases">
        <title>Draft genome sequence of Clostridium hylemonae (DSM 15053).</title>
        <authorList>
            <person name="Sudarsanam P."/>
            <person name="Ley R."/>
            <person name="Guruge J."/>
            <person name="Turnbaugh P.J."/>
            <person name="Mahowald M."/>
            <person name="Liep D."/>
            <person name="Gordon J."/>
        </authorList>
    </citation>
    <scope>NUCLEOTIDE SEQUENCE</scope>
    <source>
        <strain evidence="5">DSM 15053</strain>
    </source>
</reference>
<comment type="caution">
    <text evidence="5">The sequence shown here is derived from an EMBL/GenBank/DDBJ whole genome shotgun (WGS) entry which is preliminary data.</text>
</comment>
<feature type="transmembrane region" description="Helical" evidence="2">
    <location>
        <begin position="323"/>
        <end position="341"/>
    </location>
</feature>
<feature type="transmembrane region" description="Helical" evidence="2">
    <location>
        <begin position="115"/>
        <end position="136"/>
    </location>
</feature>
<keyword evidence="2" id="KW-1133">Transmembrane helix</keyword>
<dbReference type="PANTHER" id="PTHR34978:SF3">
    <property type="entry name" value="SLR0241 PROTEIN"/>
    <property type="match status" value="1"/>
</dbReference>
<keyword evidence="2" id="KW-0812">Transmembrane</keyword>
<feature type="domain" description="Penicillin-binding protein transpeptidase" evidence="3">
    <location>
        <begin position="393"/>
        <end position="590"/>
    </location>
</feature>
<dbReference type="Pfam" id="PF00905">
    <property type="entry name" value="Transpeptidase"/>
    <property type="match status" value="1"/>
</dbReference>
<dbReference type="Gene3D" id="3.40.710.10">
    <property type="entry name" value="DD-peptidase/beta-lactamase superfamily"/>
    <property type="match status" value="1"/>
</dbReference>
<sequence length="594" mass="67071">MFPIIRFLICNLFIAILTGIIFAVRYGFKSQLSARRQYQLWFLLLGLLAVPFLPVQLPGSGRAAAWFTNLGSRSPHALSPAAGSPGAAGRTGAAGWISDFSISVSRNAPSFTETLLFFIWLAGMAVMLLLLIRSYFRLRHIKRSSLPLQNRDILALYGRCLHETHIRRNIPVRSTAFLRSPVITGFLKPCIYLPLHLISNCDPADLRYMLLHELQHYRHKDAAVNYLMNIAAVLYWFNPFVWLALKEMRGDRETACDSAVLEMLETKDYEDYGHTLINFAEKISLIPFPFASGMGGNMKQLKKRILNISSYRPESAWRRMRGICIYCLTALLLLAVVPALSTDAAGEDIYKFDKKGEDISHPDLSSYFNGYDGTFVLYDTAADAWQIYNEEHAALRVPPDSTYKIYNALLGLETGIISPGQTQMGWDGKNYPFEEWNTDQDLNTAMRDSVNWYFQSLDRQAGPSAIKDYLRQIRYGNEDNSHGTDTYWLESSLKISAIEQVQLLKRLYDYDLPADKANINEVKNALFLRQNGEEKLYGKTGTGRVDGHDVNGWFVGWLERTDRTYFFAVNLKGSSGATGALASDTAQAILADIQ</sequence>
<dbReference type="SUPFAM" id="SSF56601">
    <property type="entry name" value="beta-lactamase/transpeptidase-like"/>
    <property type="match status" value="1"/>
</dbReference>
<feature type="transmembrane region" description="Helical" evidence="2">
    <location>
        <begin position="40"/>
        <end position="57"/>
    </location>
</feature>
<gene>
    <name evidence="5" type="primary">blaR</name>
    <name evidence="5" type="ORF">CLOHYLEM_04847</name>
</gene>
<dbReference type="STRING" id="553973.CLOHYLEM_04847"/>
<dbReference type="Proteomes" id="UP000004893">
    <property type="component" value="Unassembled WGS sequence"/>
</dbReference>
<comment type="similarity">
    <text evidence="1">Belongs to the peptidase M56 family.</text>
</comment>
<reference evidence="5" key="1">
    <citation type="submission" date="2009-02" db="EMBL/GenBank/DDBJ databases">
        <authorList>
            <person name="Fulton L."/>
            <person name="Clifton S."/>
            <person name="Fulton B."/>
            <person name="Xu J."/>
            <person name="Minx P."/>
            <person name="Pepin K.H."/>
            <person name="Johnson M."/>
            <person name="Bhonagiri V."/>
            <person name="Nash W.E."/>
            <person name="Mardis E.R."/>
            <person name="Wilson R.K."/>
        </authorList>
    </citation>
    <scope>NUCLEOTIDE SEQUENCE [LARGE SCALE GENOMIC DNA]</scope>
    <source>
        <strain evidence="5">DSM 15053</strain>
    </source>
</reference>
<dbReference type="InterPro" id="IPR052173">
    <property type="entry name" value="Beta-lactam_resp_regulator"/>
</dbReference>
<dbReference type="EMBL" id="ABYI02000018">
    <property type="protein sequence ID" value="EEG74886.1"/>
    <property type="molecule type" value="Genomic_DNA"/>
</dbReference>
<dbReference type="HOGENOM" id="CLU_035412_0_2_9"/>
<dbReference type="Pfam" id="PF05569">
    <property type="entry name" value="Peptidase_M56"/>
    <property type="match status" value="1"/>
</dbReference>
<dbReference type="RefSeq" id="WP_006442179.1">
    <property type="nucleotide sequence ID" value="NZ_CP036524.1"/>
</dbReference>
<dbReference type="CDD" id="cd07341">
    <property type="entry name" value="M56_BlaR1_MecR1_like"/>
    <property type="match status" value="1"/>
</dbReference>
<dbReference type="AlphaFoldDB" id="C0BYF8"/>
<evidence type="ECO:0000256" key="2">
    <source>
        <dbReference type="SAM" id="Phobius"/>
    </source>
</evidence>
<evidence type="ECO:0000259" key="4">
    <source>
        <dbReference type="Pfam" id="PF05569"/>
    </source>
</evidence>
<evidence type="ECO:0000256" key="1">
    <source>
        <dbReference type="ARBA" id="ARBA00011075"/>
    </source>
</evidence>